<evidence type="ECO:0000313" key="4">
    <source>
        <dbReference type="EMBL" id="TRU24592.1"/>
    </source>
</evidence>
<feature type="coiled-coil region" evidence="1">
    <location>
        <begin position="42"/>
        <end position="83"/>
    </location>
</feature>
<dbReference type="Proteomes" id="UP000319313">
    <property type="component" value="Unassembled WGS sequence"/>
</dbReference>
<keyword evidence="3" id="KW-0472">Membrane</keyword>
<dbReference type="EMBL" id="SFBL01000120">
    <property type="protein sequence ID" value="TRU24592.1"/>
    <property type="molecule type" value="Genomic_DNA"/>
</dbReference>
<keyword evidence="1" id="KW-0175">Coiled coil</keyword>
<evidence type="ECO:0000313" key="5">
    <source>
        <dbReference type="Proteomes" id="UP000319313"/>
    </source>
</evidence>
<sequence length="193" mass="21468">MFLTVDTVLRKNYTIFASKLKDLVLAMFESHEALKILGLKEIEDLSSAISQVNNNLAENLQQIKELKEEMQSLSKKIGTELETEISSLSDTINTEISDLKTCQKSLQNEHKDITNHIDILAKQSPQWLIVLFAVGLVFESFIFVVGGYLILNPILTRLSANLSGQKEETIKPRNTMSSPGTKAVKTEAKSSGI</sequence>
<comment type="caution">
    <text evidence="4">The sequence shown here is derived from an EMBL/GenBank/DDBJ whole genome shotgun (WGS) entry which is preliminary data.</text>
</comment>
<accession>A0A552DQU0</accession>
<evidence type="ECO:0000256" key="2">
    <source>
        <dbReference type="SAM" id="MobiDB-lite"/>
    </source>
</evidence>
<evidence type="ECO:0000256" key="3">
    <source>
        <dbReference type="SAM" id="Phobius"/>
    </source>
</evidence>
<reference evidence="4 5" key="1">
    <citation type="submission" date="2019-01" db="EMBL/GenBank/DDBJ databases">
        <title>Coherence of Microcystis species and biogeography revealed through population genomics.</title>
        <authorList>
            <person name="Perez-Carrascal O.M."/>
            <person name="Terrat Y."/>
            <person name="Giani A."/>
            <person name="Fortin N."/>
            <person name="Tromas N."/>
            <person name="Shapiro B.J."/>
        </authorList>
    </citation>
    <scope>NUCLEOTIDE SEQUENCE [LARGE SCALE GENOMIC DNA]</scope>
    <source>
        <strain evidence="4">Ma_SC_T_19800800_S464</strain>
    </source>
</reference>
<dbReference type="SUPFAM" id="SSF58100">
    <property type="entry name" value="Bacterial hemolysins"/>
    <property type="match status" value="1"/>
</dbReference>
<organism evidence="4 5">
    <name type="scientific">Microcystis aeruginosa Ma_SC_T_19800800_S464</name>
    <dbReference type="NCBI Taxonomy" id="2486257"/>
    <lineage>
        <taxon>Bacteria</taxon>
        <taxon>Bacillati</taxon>
        <taxon>Cyanobacteriota</taxon>
        <taxon>Cyanophyceae</taxon>
        <taxon>Oscillatoriophycideae</taxon>
        <taxon>Chroococcales</taxon>
        <taxon>Microcystaceae</taxon>
        <taxon>Microcystis</taxon>
    </lineage>
</organism>
<protein>
    <submittedName>
        <fullName evidence="4">Uncharacterized protein</fullName>
    </submittedName>
</protein>
<gene>
    <name evidence="4" type="ORF">EWV81_13785</name>
</gene>
<dbReference type="AlphaFoldDB" id="A0A552DQU0"/>
<feature type="region of interest" description="Disordered" evidence="2">
    <location>
        <begin position="169"/>
        <end position="193"/>
    </location>
</feature>
<proteinExistence type="predicted"/>
<keyword evidence="3" id="KW-0812">Transmembrane</keyword>
<dbReference type="Gene3D" id="1.10.287.1490">
    <property type="match status" value="1"/>
</dbReference>
<evidence type="ECO:0000256" key="1">
    <source>
        <dbReference type="SAM" id="Coils"/>
    </source>
</evidence>
<feature type="transmembrane region" description="Helical" evidence="3">
    <location>
        <begin position="127"/>
        <end position="151"/>
    </location>
</feature>
<dbReference type="Pfam" id="PF06320">
    <property type="entry name" value="GCN5L1"/>
    <property type="match status" value="1"/>
</dbReference>
<feature type="compositionally biased region" description="Basic and acidic residues" evidence="2">
    <location>
        <begin position="184"/>
        <end position="193"/>
    </location>
</feature>
<keyword evidence="3" id="KW-1133">Transmembrane helix</keyword>
<name>A0A552DQU0_MICAE</name>